<feature type="non-terminal residue" evidence="1">
    <location>
        <position position="1"/>
    </location>
</feature>
<accession>A0ACA9SWF6</accession>
<evidence type="ECO:0000313" key="2">
    <source>
        <dbReference type="Proteomes" id="UP000789920"/>
    </source>
</evidence>
<reference evidence="1" key="1">
    <citation type="submission" date="2021-06" db="EMBL/GenBank/DDBJ databases">
        <authorList>
            <person name="Kallberg Y."/>
            <person name="Tangrot J."/>
            <person name="Rosling A."/>
        </authorList>
    </citation>
    <scope>NUCLEOTIDE SEQUENCE</scope>
    <source>
        <strain evidence="1">MA461A</strain>
    </source>
</reference>
<protein>
    <submittedName>
        <fullName evidence="1">7894_t:CDS:1</fullName>
    </submittedName>
</protein>
<dbReference type="EMBL" id="CAJVQC010163950">
    <property type="protein sequence ID" value="CAG8849118.1"/>
    <property type="molecule type" value="Genomic_DNA"/>
</dbReference>
<name>A0ACA9SWF6_9GLOM</name>
<keyword evidence="2" id="KW-1185">Reference proteome</keyword>
<sequence>LGKYLHSKYSYLSCEEYLKHIYKLYQVHFNHNIRNKAISDEMKKLMYSVTKLNTQEEILNVLEKIKKSDEPGTA</sequence>
<feature type="non-terminal residue" evidence="1">
    <location>
        <position position="74"/>
    </location>
</feature>
<gene>
    <name evidence="1" type="ORF">RPERSI_LOCUS35452</name>
</gene>
<proteinExistence type="predicted"/>
<dbReference type="Proteomes" id="UP000789920">
    <property type="component" value="Unassembled WGS sequence"/>
</dbReference>
<comment type="caution">
    <text evidence="1">The sequence shown here is derived from an EMBL/GenBank/DDBJ whole genome shotgun (WGS) entry which is preliminary data.</text>
</comment>
<organism evidence="1 2">
    <name type="scientific">Racocetra persica</name>
    <dbReference type="NCBI Taxonomy" id="160502"/>
    <lineage>
        <taxon>Eukaryota</taxon>
        <taxon>Fungi</taxon>
        <taxon>Fungi incertae sedis</taxon>
        <taxon>Mucoromycota</taxon>
        <taxon>Glomeromycotina</taxon>
        <taxon>Glomeromycetes</taxon>
        <taxon>Diversisporales</taxon>
        <taxon>Gigasporaceae</taxon>
        <taxon>Racocetra</taxon>
    </lineage>
</organism>
<evidence type="ECO:0000313" key="1">
    <source>
        <dbReference type="EMBL" id="CAG8849118.1"/>
    </source>
</evidence>